<dbReference type="GO" id="GO:0003677">
    <property type="term" value="F:DNA binding"/>
    <property type="evidence" value="ECO:0007669"/>
    <property type="project" value="InterPro"/>
</dbReference>
<gene>
    <name evidence="2" type="ORF">NZH93_38690</name>
</gene>
<dbReference type="PROSITE" id="PS50943">
    <property type="entry name" value="HTH_CROC1"/>
    <property type="match status" value="1"/>
</dbReference>
<dbReference type="SUPFAM" id="SSF47413">
    <property type="entry name" value="lambda repressor-like DNA-binding domains"/>
    <property type="match status" value="1"/>
</dbReference>
<dbReference type="Proteomes" id="UP001141259">
    <property type="component" value="Unassembled WGS sequence"/>
</dbReference>
<dbReference type="EMBL" id="JANYMP010000026">
    <property type="protein sequence ID" value="MCS7482810.1"/>
    <property type="molecule type" value="Genomic_DNA"/>
</dbReference>
<keyword evidence="3" id="KW-1185">Reference proteome</keyword>
<dbReference type="InterPro" id="IPR010982">
    <property type="entry name" value="Lambda_DNA-bd_dom_sf"/>
</dbReference>
<evidence type="ECO:0000313" key="2">
    <source>
        <dbReference type="EMBL" id="MCS7482810.1"/>
    </source>
</evidence>
<dbReference type="SMART" id="SM00530">
    <property type="entry name" value="HTH_XRE"/>
    <property type="match status" value="1"/>
</dbReference>
<sequence length="309" mass="34662">MKARVDEVNERQVKLGQTLISLIERGGYSRHRREILDALEISPAALSQYTRDQTRPSFQKLVALADFFGVSLDYLVFGEASQPAPDHTLLTGYIENSWQRVSVNTRRHTALVGRVGRVLADRVDQVARELAKSPTAGREGLIQDDEAARIERFCLSADILTLNLEYDLIVMPDGRAVAGKFMGVVASNVLEGCDYRFLVPAYSGHVVEQFRDLLTDRVGRDLVRRNCSFRRATQPVTSGTALYRLDLDALDTEEPALLAQMQDYISTRGELGYLIRPNEDSNSDMVMNKEHRDRAQVAFDVLWAAASRA</sequence>
<organism evidence="2 3">
    <name type="scientific">Umezawaea endophytica</name>
    <dbReference type="NCBI Taxonomy" id="1654476"/>
    <lineage>
        <taxon>Bacteria</taxon>
        <taxon>Bacillati</taxon>
        <taxon>Actinomycetota</taxon>
        <taxon>Actinomycetes</taxon>
        <taxon>Pseudonocardiales</taxon>
        <taxon>Pseudonocardiaceae</taxon>
        <taxon>Umezawaea</taxon>
    </lineage>
</organism>
<dbReference type="InterPro" id="IPR001387">
    <property type="entry name" value="Cro/C1-type_HTH"/>
</dbReference>
<proteinExistence type="predicted"/>
<name>A0A9X2VU74_9PSEU</name>
<reference evidence="2" key="1">
    <citation type="submission" date="2022-08" db="EMBL/GenBank/DDBJ databases">
        <authorList>
            <person name="Tistechok S."/>
            <person name="Samborskyy M."/>
            <person name="Roman I."/>
        </authorList>
    </citation>
    <scope>NUCLEOTIDE SEQUENCE</scope>
    <source>
        <strain evidence="2">DSM 103496</strain>
    </source>
</reference>
<dbReference type="AlphaFoldDB" id="A0A9X2VU74"/>
<dbReference type="CDD" id="cd00093">
    <property type="entry name" value="HTH_XRE"/>
    <property type="match status" value="1"/>
</dbReference>
<evidence type="ECO:0000259" key="1">
    <source>
        <dbReference type="PROSITE" id="PS50943"/>
    </source>
</evidence>
<comment type="caution">
    <text evidence="2">The sequence shown here is derived from an EMBL/GenBank/DDBJ whole genome shotgun (WGS) entry which is preliminary data.</text>
</comment>
<dbReference type="Gene3D" id="1.10.260.40">
    <property type="entry name" value="lambda repressor-like DNA-binding domains"/>
    <property type="match status" value="1"/>
</dbReference>
<dbReference type="Pfam" id="PF01381">
    <property type="entry name" value="HTH_3"/>
    <property type="match status" value="1"/>
</dbReference>
<feature type="domain" description="HTH cro/C1-type" evidence="1">
    <location>
        <begin position="37"/>
        <end position="75"/>
    </location>
</feature>
<evidence type="ECO:0000313" key="3">
    <source>
        <dbReference type="Proteomes" id="UP001141259"/>
    </source>
</evidence>
<accession>A0A9X2VU74</accession>
<dbReference type="RefSeq" id="WP_259628273.1">
    <property type="nucleotide sequence ID" value="NZ_JANYMP010000026.1"/>
</dbReference>
<protein>
    <submittedName>
        <fullName evidence="2">Helix-turn-helix domain-containing protein</fullName>
    </submittedName>
</protein>